<feature type="compositionally biased region" description="Acidic residues" evidence="1">
    <location>
        <begin position="589"/>
        <end position="598"/>
    </location>
</feature>
<proteinExistence type="predicted"/>
<protein>
    <recommendedName>
        <fullName evidence="4">F-box domain-containing protein</fullName>
    </recommendedName>
</protein>
<evidence type="ECO:0008006" key="4">
    <source>
        <dbReference type="Google" id="ProtNLM"/>
    </source>
</evidence>
<dbReference type="EMBL" id="CAJNJQ010001341">
    <property type="protein sequence ID" value="CAE7133854.1"/>
    <property type="molecule type" value="Genomic_DNA"/>
</dbReference>
<gene>
    <name evidence="2" type="ORF">RDB_LOCUS66974</name>
</gene>
<dbReference type="AlphaFoldDB" id="A0A8H3E3A9"/>
<dbReference type="Proteomes" id="UP000663827">
    <property type="component" value="Unassembled WGS sequence"/>
</dbReference>
<reference evidence="2" key="1">
    <citation type="submission" date="2021-01" db="EMBL/GenBank/DDBJ databases">
        <authorList>
            <person name="Kaushik A."/>
        </authorList>
    </citation>
    <scope>NUCLEOTIDE SEQUENCE</scope>
    <source>
        <strain evidence="2">AG5</strain>
    </source>
</reference>
<dbReference type="SUPFAM" id="SSF81383">
    <property type="entry name" value="F-box domain"/>
    <property type="match status" value="1"/>
</dbReference>
<accession>A0A8H3E3A9</accession>
<evidence type="ECO:0000256" key="1">
    <source>
        <dbReference type="SAM" id="MobiDB-lite"/>
    </source>
</evidence>
<evidence type="ECO:0000313" key="3">
    <source>
        <dbReference type="Proteomes" id="UP000663827"/>
    </source>
</evidence>
<feature type="region of interest" description="Disordered" evidence="1">
    <location>
        <begin position="581"/>
        <end position="648"/>
    </location>
</feature>
<dbReference type="InterPro" id="IPR041899">
    <property type="entry name" value="MAGE_WH2"/>
</dbReference>
<evidence type="ECO:0000313" key="2">
    <source>
        <dbReference type="EMBL" id="CAE7133854.1"/>
    </source>
</evidence>
<organism evidence="2 3">
    <name type="scientific">Rhizoctonia solani</name>
    <dbReference type="NCBI Taxonomy" id="456999"/>
    <lineage>
        <taxon>Eukaryota</taxon>
        <taxon>Fungi</taxon>
        <taxon>Dikarya</taxon>
        <taxon>Basidiomycota</taxon>
        <taxon>Agaricomycotina</taxon>
        <taxon>Agaricomycetes</taxon>
        <taxon>Cantharellales</taxon>
        <taxon>Ceratobasidiaceae</taxon>
        <taxon>Rhizoctonia</taxon>
    </lineage>
</organism>
<dbReference type="Gene3D" id="1.20.1280.50">
    <property type="match status" value="1"/>
</dbReference>
<dbReference type="InterPro" id="IPR036047">
    <property type="entry name" value="F-box-like_dom_sf"/>
</dbReference>
<name>A0A8H3E3A9_9AGAM</name>
<comment type="caution">
    <text evidence="2">The sequence shown here is derived from an EMBL/GenBank/DDBJ whole genome shotgun (WGS) entry which is preliminary data.</text>
</comment>
<dbReference type="Gene3D" id="1.10.10.1210">
    <property type="entry name" value="MAGE homology domain, winged helix WH2 motif"/>
    <property type="match status" value="1"/>
</dbReference>
<sequence>MIEELNTAGHLLSSALDRYAAICSSIHKTYFESSSPFTIPPELSHIVAQGQLVATIEQKLCAVKHTIARAHNSSLSHVPIHKLPPELMGQIFLFVPELTGPRVERHNCPEVLSQVCSRWRKISFGLPSLWSYISIPFGGEHVDANWIKRGLQLASRAHPLLLDVFFHNQSGSASHYPPSHIDSLKPFAENIAPHTRSLEFLFGSEEDFNDYHSILETCFNFCKPGVLKTLITAYYDAELGTCPGILVDDISNFPDYMIDSCQVIQMEDFDHLLEGITVLRLQSVYPFWTSRVYHGLVELRLVRLEDDTGDHTPPISEEHLRGILNASPSLKVLQFSIRIIESAISNARIAPIRLDHLEVLNTIGIERYELGTFLRWISPGSRPLRFAVGNTSEHEFSVMGVDIGPFFDRSNVTEIYAERVDCSTIFSLLDLCPHLRTLVWYALGFPLPNQLERTRFPISHPTLESLFVKGEVDDVFFPDLIGKSSTLRRVVFLDDHLEMGFIERLKATSGIPNVLHNNFDFNIDWQGSSQAAAGDDDEDGATTEWKWGSRAHAELGEKAVAEFMVDFMVERAIKDAARQLRRNAQTQGGDEEEDEDDEGVGRAQRDERAKDKAALEARAEKMRETMMRDVERSAGGHLSDAGKGVSSG</sequence>
<feature type="compositionally biased region" description="Basic and acidic residues" evidence="1">
    <location>
        <begin position="599"/>
        <end position="634"/>
    </location>
</feature>